<dbReference type="AlphaFoldDB" id="A0A1E5VBR4"/>
<gene>
    <name evidence="6" type="ORF">BAE44_0016525</name>
</gene>
<feature type="region of interest" description="Disordered" evidence="4">
    <location>
        <begin position="208"/>
        <end position="228"/>
    </location>
</feature>
<dbReference type="Pfam" id="PF03638">
    <property type="entry name" value="TCR"/>
    <property type="match status" value="1"/>
</dbReference>
<keyword evidence="3" id="KW-0539">Nucleus</keyword>
<accession>A0A1E5VBR4</accession>
<dbReference type="PANTHER" id="PTHR12446:SF34">
    <property type="entry name" value="PROTEIN LIN-54 HOMOLOG"/>
    <property type="match status" value="1"/>
</dbReference>
<dbReference type="OrthoDB" id="6283463at2759"/>
<keyword evidence="7" id="KW-1185">Reference proteome</keyword>
<feature type="region of interest" description="Disordered" evidence="4">
    <location>
        <begin position="394"/>
        <end position="471"/>
    </location>
</feature>
<dbReference type="PROSITE" id="PS51634">
    <property type="entry name" value="CRC"/>
    <property type="match status" value="1"/>
</dbReference>
<feature type="region of interest" description="Disordered" evidence="4">
    <location>
        <begin position="567"/>
        <end position="588"/>
    </location>
</feature>
<dbReference type="EMBL" id="LWDX02045312">
    <property type="protein sequence ID" value="OEL22454.1"/>
    <property type="molecule type" value="Genomic_DNA"/>
</dbReference>
<protein>
    <submittedName>
        <fullName evidence="6">Protein tesmin/TSO1-like CXC 5</fullName>
    </submittedName>
</protein>
<dbReference type="InterPro" id="IPR033467">
    <property type="entry name" value="Tesmin/TSO1-like_CXC"/>
</dbReference>
<evidence type="ECO:0000256" key="2">
    <source>
        <dbReference type="ARBA" id="ARBA00007267"/>
    </source>
</evidence>
<comment type="caution">
    <text evidence="6">The sequence shown here is derived from an EMBL/GenBank/DDBJ whole genome shotgun (WGS) entry which is preliminary data.</text>
</comment>
<feature type="compositionally biased region" description="Basic and acidic residues" evidence="4">
    <location>
        <begin position="418"/>
        <end position="439"/>
    </location>
</feature>
<dbReference type="InterPro" id="IPR028307">
    <property type="entry name" value="Lin-54_fam"/>
</dbReference>
<evidence type="ECO:0000256" key="4">
    <source>
        <dbReference type="SAM" id="MobiDB-lite"/>
    </source>
</evidence>
<evidence type="ECO:0000256" key="1">
    <source>
        <dbReference type="ARBA" id="ARBA00004123"/>
    </source>
</evidence>
<evidence type="ECO:0000259" key="5">
    <source>
        <dbReference type="PROSITE" id="PS51634"/>
    </source>
</evidence>
<feature type="region of interest" description="Disordered" evidence="4">
    <location>
        <begin position="1"/>
        <end position="23"/>
    </location>
</feature>
<feature type="compositionally biased region" description="Basic and acidic residues" evidence="4">
    <location>
        <begin position="322"/>
        <end position="335"/>
    </location>
</feature>
<name>A0A1E5VBR4_9POAL</name>
<evidence type="ECO:0000313" key="7">
    <source>
        <dbReference type="Proteomes" id="UP000095767"/>
    </source>
</evidence>
<sequence length="588" mass="63918">MAGKEQGGGGPPQRPPVPAASTQPPIKKLVRQLDFNSAALAGNPAMAAAAAAVSRALQPRSLPVGLQHPPQQARAAVPMGVPHQLHPRLLPVMRPHQVVGHVPLPRYAVPVAVPVPQLRPVPPQPVQCPPVAVPLKPESPKPRARLFEGKDSTPTKKKCCNCRNSRYCECFASGAHCDGCNCTNCFNNPENEVARREAIDATLERNPDAFRPKIGSSPHANRNNEVSSDLPLVGKHNKGCHCKKSGCLKKYCECFQANILCSENCKCMDCKNFEGSEERRSLFQGDHKNSINMQQATNAAVNGAVGATGFPSPSTSRKRKHIDPSLDHSSKEHVVQRNGHLPQKNAVPDGSIPISQSMHPPTLGPFKVTYRPLLADIVQAEDIKELCRKAQEERVAEKEDERGGQKEYDKAGSLGSTNHDREGNNQDPDHKASIDDHSSRGTHTGKAVLEESRPNYADDHKSNRPMSPGTLALMCDEQDTMFTTSQNAVAQQAVAVNQNQSELYAEQERVVLTEFRDCLRKLVTCGRMKEERYSMAIKSETSGHPGQVNGVSRVPNPKVDVHAVVKTFPGSSSHPVAGKPVTGHLDKN</sequence>
<reference evidence="6 7" key="1">
    <citation type="submission" date="2016-09" db="EMBL/GenBank/DDBJ databases">
        <title>The draft genome of Dichanthelium oligosanthes: A C3 panicoid grass species.</title>
        <authorList>
            <person name="Studer A.J."/>
            <person name="Schnable J.C."/>
            <person name="Brutnell T.P."/>
        </authorList>
    </citation>
    <scope>NUCLEOTIDE SEQUENCE [LARGE SCALE GENOMIC DNA]</scope>
    <source>
        <strain evidence="7">cv. Kellogg 1175</strain>
        <tissue evidence="6">Leaf</tissue>
    </source>
</reference>
<dbReference type="Proteomes" id="UP000095767">
    <property type="component" value="Unassembled WGS sequence"/>
</dbReference>
<proteinExistence type="inferred from homology"/>
<feature type="compositionally biased region" description="Basic and acidic residues" evidence="4">
    <location>
        <begin position="448"/>
        <end position="462"/>
    </location>
</feature>
<dbReference type="GO" id="GO:0006355">
    <property type="term" value="P:regulation of DNA-templated transcription"/>
    <property type="evidence" value="ECO:0007669"/>
    <property type="project" value="TreeGrafter"/>
</dbReference>
<dbReference type="PANTHER" id="PTHR12446">
    <property type="entry name" value="TESMIN/TSO1-RELATED"/>
    <property type="match status" value="1"/>
</dbReference>
<dbReference type="SMART" id="SM01114">
    <property type="entry name" value="CXC"/>
    <property type="match status" value="2"/>
</dbReference>
<dbReference type="GO" id="GO:0005634">
    <property type="term" value="C:nucleus"/>
    <property type="evidence" value="ECO:0007669"/>
    <property type="project" value="UniProtKB-SubCell"/>
</dbReference>
<feature type="compositionally biased region" description="Basic and acidic residues" evidence="4">
    <location>
        <begin position="394"/>
        <end position="410"/>
    </location>
</feature>
<feature type="domain" description="CRC" evidence="5">
    <location>
        <begin position="156"/>
        <end position="275"/>
    </location>
</feature>
<evidence type="ECO:0000313" key="6">
    <source>
        <dbReference type="EMBL" id="OEL22454.1"/>
    </source>
</evidence>
<feature type="compositionally biased region" description="Polar residues" evidence="4">
    <location>
        <begin position="218"/>
        <end position="227"/>
    </location>
</feature>
<comment type="similarity">
    <text evidence="2">Belongs to the lin-54 family.</text>
</comment>
<comment type="subcellular location">
    <subcellularLocation>
        <location evidence="1">Nucleus</location>
    </subcellularLocation>
</comment>
<organism evidence="6 7">
    <name type="scientific">Dichanthelium oligosanthes</name>
    <dbReference type="NCBI Taxonomy" id="888268"/>
    <lineage>
        <taxon>Eukaryota</taxon>
        <taxon>Viridiplantae</taxon>
        <taxon>Streptophyta</taxon>
        <taxon>Embryophyta</taxon>
        <taxon>Tracheophyta</taxon>
        <taxon>Spermatophyta</taxon>
        <taxon>Magnoliopsida</taxon>
        <taxon>Liliopsida</taxon>
        <taxon>Poales</taxon>
        <taxon>Poaceae</taxon>
        <taxon>PACMAD clade</taxon>
        <taxon>Panicoideae</taxon>
        <taxon>Panicodae</taxon>
        <taxon>Paniceae</taxon>
        <taxon>Dichantheliinae</taxon>
        <taxon>Dichanthelium</taxon>
    </lineage>
</organism>
<feature type="compositionally biased region" description="Gly residues" evidence="4">
    <location>
        <begin position="1"/>
        <end position="11"/>
    </location>
</feature>
<evidence type="ECO:0000256" key="3">
    <source>
        <dbReference type="ARBA" id="ARBA00023242"/>
    </source>
</evidence>
<feature type="region of interest" description="Disordered" evidence="4">
    <location>
        <begin position="304"/>
        <end position="359"/>
    </location>
</feature>
<dbReference type="STRING" id="888268.A0A1E5VBR4"/>
<dbReference type="InterPro" id="IPR005172">
    <property type="entry name" value="CRC"/>
</dbReference>